<feature type="transmembrane region" description="Helical" evidence="7">
    <location>
        <begin position="372"/>
        <end position="391"/>
    </location>
</feature>
<evidence type="ECO:0000256" key="6">
    <source>
        <dbReference type="ARBA" id="ARBA00023136"/>
    </source>
</evidence>
<dbReference type="PATRIC" id="fig|512763.3.peg.1170"/>
<proteinExistence type="inferred from homology"/>
<gene>
    <name evidence="8" type="ORF">DC20_05285</name>
</gene>
<dbReference type="InterPro" id="IPR003370">
    <property type="entry name" value="Chromate_transpt"/>
</dbReference>
<evidence type="ECO:0000256" key="1">
    <source>
        <dbReference type="ARBA" id="ARBA00004651"/>
    </source>
</evidence>
<dbReference type="PANTHER" id="PTHR33567">
    <property type="entry name" value="CHROMATE ION TRANSPORTER (EUROFUNG)"/>
    <property type="match status" value="1"/>
</dbReference>
<keyword evidence="9" id="KW-1185">Reference proteome</keyword>
<protein>
    <submittedName>
        <fullName evidence="8">Chromate transporter</fullName>
    </submittedName>
</protein>
<evidence type="ECO:0000256" key="4">
    <source>
        <dbReference type="ARBA" id="ARBA00022692"/>
    </source>
</evidence>
<dbReference type="EMBL" id="CP012643">
    <property type="protein sequence ID" value="ALJ01231.1"/>
    <property type="molecule type" value="Genomic_DNA"/>
</dbReference>
<dbReference type="Pfam" id="PF02417">
    <property type="entry name" value="Chromate_transp"/>
    <property type="match status" value="2"/>
</dbReference>
<feature type="transmembrane region" description="Helical" evidence="7">
    <location>
        <begin position="92"/>
        <end position="113"/>
    </location>
</feature>
<sequence length="449" mass="48675">MDHTTTQAPLPPPEKPSFKEALLFWLKLGFISFGGPAGQIAIMHQFVVEQKRWVSDSRFLHALNYCMLLPGPEAQQLATYLGWLMHGVRGGLVAGILFVLPSVFILFGLSAAYVSFGTIPWVSALFYGLKPAVVAIVILALIKIAGKSLKSWFHYAIAAISFVCIFFLHVPFPYIILGAIAIAFALQKLNPSFLAEKPATAKTQSNEEGYYLNANSAVAGAGANLKQSVIRLVVTVVLWAVPLVLFYVLTSNFPFWNTLILFFTKAALITFGGAYAVLPYVAQVTVENLGWLTKYEMIDGLALGETTPGPLIMVLAFVGFMAGYNQYAGSLAMGALGLFTTTFYTFLPCFLFILAGAPLIERTRGNAAVKSVLGVVTAAVVGVVLNLTVYFGQAVLFPKELSLAGLDYFALAWTVISFVAMYRFKIGMITWIIISALAGLGYYLVTGLS</sequence>
<name>A0A0P0CWT4_9BACT</name>
<dbReference type="AlphaFoldDB" id="A0A0P0CWT4"/>
<feature type="transmembrane region" description="Helical" evidence="7">
    <location>
        <begin position="302"/>
        <end position="324"/>
    </location>
</feature>
<dbReference type="PIRSF" id="PIRSF004810">
    <property type="entry name" value="ChrA"/>
    <property type="match status" value="1"/>
</dbReference>
<evidence type="ECO:0000256" key="5">
    <source>
        <dbReference type="ARBA" id="ARBA00022989"/>
    </source>
</evidence>
<evidence type="ECO:0000313" key="9">
    <source>
        <dbReference type="Proteomes" id="UP000061382"/>
    </source>
</evidence>
<evidence type="ECO:0000256" key="2">
    <source>
        <dbReference type="ARBA" id="ARBA00005262"/>
    </source>
</evidence>
<accession>A0A0P0CWT4</accession>
<organism evidence="8 9">
    <name type="scientific">Rufibacter tibetensis</name>
    <dbReference type="NCBI Taxonomy" id="512763"/>
    <lineage>
        <taxon>Bacteria</taxon>
        <taxon>Pseudomonadati</taxon>
        <taxon>Bacteroidota</taxon>
        <taxon>Cytophagia</taxon>
        <taxon>Cytophagales</taxon>
        <taxon>Hymenobacteraceae</taxon>
        <taxon>Rufibacter</taxon>
    </lineage>
</organism>
<feature type="transmembrane region" description="Helical" evidence="7">
    <location>
        <begin position="22"/>
        <end position="42"/>
    </location>
</feature>
<feature type="transmembrane region" description="Helical" evidence="7">
    <location>
        <begin position="229"/>
        <end position="249"/>
    </location>
</feature>
<evidence type="ECO:0000313" key="8">
    <source>
        <dbReference type="EMBL" id="ALJ01231.1"/>
    </source>
</evidence>
<evidence type="ECO:0000256" key="3">
    <source>
        <dbReference type="ARBA" id="ARBA00022475"/>
    </source>
</evidence>
<feature type="transmembrane region" description="Helical" evidence="7">
    <location>
        <begin position="336"/>
        <end position="360"/>
    </location>
</feature>
<comment type="similarity">
    <text evidence="2">Belongs to the chromate ion transporter (CHR) (TC 2.A.51) family.</text>
</comment>
<evidence type="ECO:0000256" key="7">
    <source>
        <dbReference type="SAM" id="Phobius"/>
    </source>
</evidence>
<dbReference type="Proteomes" id="UP000061382">
    <property type="component" value="Chromosome"/>
</dbReference>
<feature type="transmembrane region" description="Helical" evidence="7">
    <location>
        <begin position="261"/>
        <end position="282"/>
    </location>
</feature>
<dbReference type="KEGG" id="rti:DC20_05285"/>
<dbReference type="NCBIfam" id="TIGR00937">
    <property type="entry name" value="2A51"/>
    <property type="match status" value="1"/>
</dbReference>
<dbReference type="OrthoDB" id="9788907at2"/>
<dbReference type="InterPro" id="IPR014047">
    <property type="entry name" value="Chr_Tranpt_l_chain"/>
</dbReference>
<keyword evidence="4 7" id="KW-0812">Transmembrane</keyword>
<feature type="transmembrane region" description="Helical" evidence="7">
    <location>
        <begin position="153"/>
        <end position="186"/>
    </location>
</feature>
<keyword evidence="6 7" id="KW-0472">Membrane</keyword>
<feature type="transmembrane region" description="Helical" evidence="7">
    <location>
        <begin position="428"/>
        <end position="445"/>
    </location>
</feature>
<keyword evidence="5 7" id="KW-1133">Transmembrane helix</keyword>
<dbReference type="GO" id="GO:0015109">
    <property type="term" value="F:chromate transmembrane transporter activity"/>
    <property type="evidence" value="ECO:0007669"/>
    <property type="project" value="InterPro"/>
</dbReference>
<keyword evidence="3" id="KW-1003">Cell membrane</keyword>
<dbReference type="GO" id="GO:0005886">
    <property type="term" value="C:plasma membrane"/>
    <property type="evidence" value="ECO:0007669"/>
    <property type="project" value="UniProtKB-SubCell"/>
</dbReference>
<dbReference type="PANTHER" id="PTHR33567:SF3">
    <property type="entry name" value="CHROMATE ION TRANSPORTER (EUROFUNG)"/>
    <property type="match status" value="1"/>
</dbReference>
<comment type="subcellular location">
    <subcellularLocation>
        <location evidence="1">Cell membrane</location>
        <topology evidence="1">Multi-pass membrane protein</topology>
    </subcellularLocation>
</comment>
<feature type="transmembrane region" description="Helical" evidence="7">
    <location>
        <begin position="403"/>
        <end position="422"/>
    </location>
</feature>
<feature type="transmembrane region" description="Helical" evidence="7">
    <location>
        <begin position="119"/>
        <end position="141"/>
    </location>
</feature>
<reference evidence="8 9" key="1">
    <citation type="submission" date="2015-08" db="EMBL/GenBank/DDBJ databases">
        <title>Complete genome sequence of Rufibacter tibetensis strain 1351t, a radiation-resistant bacterium from tibet plateau.</title>
        <authorList>
            <person name="Dai J."/>
        </authorList>
    </citation>
    <scope>NUCLEOTIDE SEQUENCE [LARGE SCALE GENOMIC DNA]</scope>
    <source>
        <strain evidence="8 9">1351</strain>
    </source>
</reference>